<dbReference type="OrthoDB" id="2317554at2"/>
<proteinExistence type="predicted"/>
<dbReference type="PIRSF" id="PIRSF026631">
    <property type="entry name" value="UCP026631"/>
    <property type="match status" value="1"/>
</dbReference>
<dbReference type="InterPro" id="IPR014529">
    <property type="entry name" value="UCP026631"/>
</dbReference>
<comment type="caution">
    <text evidence="3">The sequence shown here is derived from an EMBL/GenBank/DDBJ whole genome shotgun (WGS) entry which is preliminary data.</text>
</comment>
<sequence>MNRKRNHPMMMVYELGKLIKNSLFLFIFFFVVKAGSETWFFVYGRYGVVVLFMLTVLYLPFKWYSRTYQLDDKAVHMASRLFTTTQKTVPYSKIQNVQKELKWFHRVFGMTSLTLETSMQGGESSIRFPVLKKEEAARIEQRVQGKVPPELKQQKETSEEVDVPILKERKKGTESECNPIDSHKRIHFTPKKRELFKASFASLSFLALTPVIGSFLSKLDDFHFEKQVDGFLSFLFESTTVLVTTILLFVILSAVFGIGSTILKYGKYEIASDKDTIYITKGMVEEKYVSISKGKVQAVLVEQSLMKRILGLAMVKFVTAGGSGEESEVTALYPYLPVSRASSLIEELLADYRISSRMNRLPKQAAWIRMLKPSWLWLVSTVLIFFVKPEPLGISQAWWIFSIVLFILIMISRVLSYYHSSYAIHDQYIQFRSGGFTTSLYLSKRSRIIEMEASQTFIQKKVGLASLNIVNQANPVRFTSMEDLPAQFAGEAYQWYTGRKEEVHLVTEGEENHEQMGLGVLGDGYH</sequence>
<dbReference type="GeneID" id="78006546"/>
<evidence type="ECO:0000256" key="1">
    <source>
        <dbReference type="SAM" id="Phobius"/>
    </source>
</evidence>
<protein>
    <submittedName>
        <fullName evidence="3">PH domain-containing protein</fullName>
    </submittedName>
</protein>
<feature type="transmembrane region" description="Helical" evidence="1">
    <location>
        <begin position="398"/>
        <end position="418"/>
    </location>
</feature>
<feature type="domain" description="YdbS-like PH" evidence="2">
    <location>
        <begin position="417"/>
        <end position="487"/>
    </location>
</feature>
<dbReference type="EMBL" id="WMFA01000002">
    <property type="protein sequence ID" value="MYL70401.1"/>
    <property type="molecule type" value="Genomic_DNA"/>
</dbReference>
<evidence type="ECO:0000313" key="3">
    <source>
        <dbReference type="EMBL" id="MYL70401.1"/>
    </source>
</evidence>
<dbReference type="Proteomes" id="UP000450457">
    <property type="component" value="Unassembled WGS sequence"/>
</dbReference>
<dbReference type="Pfam" id="PF03703">
    <property type="entry name" value="bPH_2"/>
    <property type="match status" value="3"/>
</dbReference>
<evidence type="ECO:0000259" key="2">
    <source>
        <dbReference type="Pfam" id="PF03703"/>
    </source>
</evidence>
<feature type="transmembrane region" description="Helical" evidence="1">
    <location>
        <begin position="44"/>
        <end position="61"/>
    </location>
</feature>
<dbReference type="AlphaFoldDB" id="A0A845F971"/>
<gene>
    <name evidence="3" type="ORF">GLW00_06060</name>
</gene>
<keyword evidence="1" id="KW-0472">Membrane</keyword>
<keyword evidence="1" id="KW-1133">Transmembrane helix</keyword>
<reference evidence="3 4" key="1">
    <citation type="submission" date="2019-11" db="EMBL/GenBank/DDBJ databases">
        <title>Genome sequences of 17 halophilic strains isolated from different environments.</title>
        <authorList>
            <person name="Furrow R.E."/>
        </authorList>
    </citation>
    <scope>NUCLEOTIDE SEQUENCE [LARGE SCALE GENOMIC DNA]</scope>
    <source>
        <strain evidence="3 4">SL-4</strain>
    </source>
</reference>
<dbReference type="PANTHER" id="PTHR34473">
    <property type="entry name" value="UPF0699 TRANSMEMBRANE PROTEIN YDBS"/>
    <property type="match status" value="1"/>
</dbReference>
<dbReference type="InterPro" id="IPR005182">
    <property type="entry name" value="YdbS-like_PH"/>
</dbReference>
<keyword evidence="1" id="KW-0812">Transmembrane</keyword>
<dbReference type="PANTHER" id="PTHR34473:SF2">
    <property type="entry name" value="UPF0699 TRANSMEMBRANE PROTEIN YDBT"/>
    <property type="match status" value="1"/>
</dbReference>
<feature type="transmembrane region" description="Helical" evidence="1">
    <location>
        <begin position="195"/>
        <end position="216"/>
    </location>
</feature>
<feature type="transmembrane region" description="Helical" evidence="1">
    <location>
        <begin position="366"/>
        <end position="386"/>
    </location>
</feature>
<organism evidence="3 4">
    <name type="scientific">Halobacillus litoralis</name>
    <dbReference type="NCBI Taxonomy" id="45668"/>
    <lineage>
        <taxon>Bacteria</taxon>
        <taxon>Bacillati</taxon>
        <taxon>Bacillota</taxon>
        <taxon>Bacilli</taxon>
        <taxon>Bacillales</taxon>
        <taxon>Bacillaceae</taxon>
        <taxon>Halobacillus</taxon>
    </lineage>
</organism>
<evidence type="ECO:0000313" key="4">
    <source>
        <dbReference type="Proteomes" id="UP000450457"/>
    </source>
</evidence>
<name>A0A845F971_9BACI</name>
<dbReference type="RefSeq" id="WP_160912230.1">
    <property type="nucleotide sequence ID" value="NZ_WMFA01000002.1"/>
</dbReference>
<feature type="domain" description="YdbS-like PH" evidence="2">
    <location>
        <begin position="63"/>
        <end position="141"/>
    </location>
</feature>
<feature type="transmembrane region" description="Helical" evidence="1">
    <location>
        <begin position="236"/>
        <end position="258"/>
    </location>
</feature>
<accession>A0A845F971</accession>
<feature type="domain" description="YdbS-like PH" evidence="2">
    <location>
        <begin position="273"/>
        <end position="347"/>
    </location>
</feature>